<dbReference type="PANTHER" id="PTHR43895">
    <property type="entry name" value="CALCIUM/CALMODULIN-DEPENDENT PROTEIN KINASE KINASE-RELATED"/>
    <property type="match status" value="1"/>
</dbReference>
<keyword evidence="4 9" id="KW-0547">Nucleotide-binding</keyword>
<dbReference type="GO" id="GO:0007165">
    <property type="term" value="P:signal transduction"/>
    <property type="evidence" value="ECO:0007669"/>
    <property type="project" value="TreeGrafter"/>
</dbReference>
<feature type="domain" description="Protein kinase" evidence="11">
    <location>
        <begin position="8"/>
        <end position="282"/>
    </location>
</feature>
<dbReference type="PROSITE" id="PS00108">
    <property type="entry name" value="PROTEIN_KINASE_ST"/>
    <property type="match status" value="1"/>
</dbReference>
<evidence type="ECO:0000256" key="5">
    <source>
        <dbReference type="ARBA" id="ARBA00022777"/>
    </source>
</evidence>
<dbReference type="Gene3D" id="1.10.510.10">
    <property type="entry name" value="Transferase(Phosphotransferase) domain 1"/>
    <property type="match status" value="1"/>
</dbReference>
<evidence type="ECO:0000256" key="9">
    <source>
        <dbReference type="PROSITE-ProRule" id="PRU10141"/>
    </source>
</evidence>
<dbReference type="SUPFAM" id="SSF56112">
    <property type="entry name" value="Protein kinase-like (PK-like)"/>
    <property type="match status" value="1"/>
</dbReference>
<organism evidence="12 13">
    <name type="scientific">Bathycoccus prasinos</name>
    <dbReference type="NCBI Taxonomy" id="41875"/>
    <lineage>
        <taxon>Eukaryota</taxon>
        <taxon>Viridiplantae</taxon>
        <taxon>Chlorophyta</taxon>
        <taxon>Mamiellophyceae</taxon>
        <taxon>Mamiellales</taxon>
        <taxon>Bathycoccaceae</taxon>
        <taxon>Bathycoccus</taxon>
    </lineage>
</organism>
<evidence type="ECO:0000256" key="7">
    <source>
        <dbReference type="ARBA" id="ARBA00047899"/>
    </source>
</evidence>
<dbReference type="Proteomes" id="UP000198341">
    <property type="component" value="Chromosome 2"/>
</dbReference>
<dbReference type="PROSITE" id="PS50011">
    <property type="entry name" value="PROTEIN_KINASE_DOM"/>
    <property type="match status" value="1"/>
</dbReference>
<protein>
    <recommendedName>
        <fullName evidence="1">non-specific serine/threonine protein kinase</fullName>
        <ecNumber evidence="1">2.7.11.1</ecNumber>
    </recommendedName>
</protein>
<evidence type="ECO:0000259" key="11">
    <source>
        <dbReference type="PROSITE" id="PS50011"/>
    </source>
</evidence>
<dbReference type="GO" id="GO:0005524">
    <property type="term" value="F:ATP binding"/>
    <property type="evidence" value="ECO:0007669"/>
    <property type="project" value="UniProtKB-UniRule"/>
</dbReference>
<evidence type="ECO:0000313" key="13">
    <source>
        <dbReference type="Proteomes" id="UP000198341"/>
    </source>
</evidence>
<dbReference type="OrthoDB" id="193931at2759"/>
<dbReference type="InterPro" id="IPR017441">
    <property type="entry name" value="Protein_kinase_ATP_BS"/>
</dbReference>
<dbReference type="Pfam" id="PF00069">
    <property type="entry name" value="Pkinase"/>
    <property type="match status" value="1"/>
</dbReference>
<dbReference type="Gene3D" id="3.30.310.80">
    <property type="entry name" value="Kinase associated domain 1, KA1"/>
    <property type="match status" value="1"/>
</dbReference>
<dbReference type="AlphaFoldDB" id="K8EBQ8"/>
<reference evidence="12 13" key="1">
    <citation type="submission" date="2011-10" db="EMBL/GenBank/DDBJ databases">
        <authorList>
            <person name="Genoscope - CEA"/>
        </authorList>
    </citation>
    <scope>NUCLEOTIDE SEQUENCE [LARGE SCALE GENOMIC DNA]</scope>
    <source>
        <strain evidence="12 13">RCC 1105</strain>
    </source>
</reference>
<dbReference type="STRING" id="41875.K8EBQ8"/>
<dbReference type="InterPro" id="IPR011009">
    <property type="entry name" value="Kinase-like_dom_sf"/>
</dbReference>
<dbReference type="PANTHER" id="PTHR43895:SF32">
    <property type="entry name" value="SERINE_THREONINE-PROTEIN KINASE CHK1"/>
    <property type="match status" value="1"/>
</dbReference>
<keyword evidence="3" id="KW-0808">Transferase</keyword>
<feature type="region of interest" description="Disordered" evidence="10">
    <location>
        <begin position="316"/>
        <end position="373"/>
    </location>
</feature>
<evidence type="ECO:0000256" key="6">
    <source>
        <dbReference type="ARBA" id="ARBA00022840"/>
    </source>
</evidence>
<gene>
    <name evidence="12" type="ORF">Bathy02g05540</name>
</gene>
<dbReference type="FunFam" id="3.30.200.20:FF:000042">
    <property type="entry name" value="Aurora kinase A"/>
    <property type="match status" value="1"/>
</dbReference>
<dbReference type="KEGG" id="bpg:Bathy02g05540"/>
<proteinExistence type="predicted"/>
<feature type="compositionally biased region" description="Polar residues" evidence="10">
    <location>
        <begin position="321"/>
        <end position="333"/>
    </location>
</feature>
<keyword evidence="5" id="KW-0418">Kinase</keyword>
<evidence type="ECO:0000256" key="1">
    <source>
        <dbReference type="ARBA" id="ARBA00012513"/>
    </source>
</evidence>
<keyword evidence="2" id="KW-0723">Serine/threonine-protein kinase</keyword>
<evidence type="ECO:0000256" key="8">
    <source>
        <dbReference type="ARBA" id="ARBA00048679"/>
    </source>
</evidence>
<dbReference type="SMART" id="SM00220">
    <property type="entry name" value="S_TKc"/>
    <property type="match status" value="1"/>
</dbReference>
<comment type="catalytic activity">
    <reaction evidence="7">
        <text>L-threonyl-[protein] + ATP = O-phospho-L-threonyl-[protein] + ADP + H(+)</text>
        <dbReference type="Rhea" id="RHEA:46608"/>
        <dbReference type="Rhea" id="RHEA-COMP:11060"/>
        <dbReference type="Rhea" id="RHEA-COMP:11605"/>
        <dbReference type="ChEBI" id="CHEBI:15378"/>
        <dbReference type="ChEBI" id="CHEBI:30013"/>
        <dbReference type="ChEBI" id="CHEBI:30616"/>
        <dbReference type="ChEBI" id="CHEBI:61977"/>
        <dbReference type="ChEBI" id="CHEBI:456216"/>
        <dbReference type="EC" id="2.7.11.1"/>
    </reaction>
</comment>
<name>K8EBQ8_9CHLO</name>
<keyword evidence="6 9" id="KW-0067">ATP-binding</keyword>
<evidence type="ECO:0000256" key="10">
    <source>
        <dbReference type="SAM" id="MobiDB-lite"/>
    </source>
</evidence>
<evidence type="ECO:0000256" key="3">
    <source>
        <dbReference type="ARBA" id="ARBA00022679"/>
    </source>
</evidence>
<feature type="compositionally biased region" description="Acidic residues" evidence="10">
    <location>
        <begin position="334"/>
        <end position="345"/>
    </location>
</feature>
<dbReference type="FunFam" id="1.10.510.10:FF:000571">
    <property type="entry name" value="Maternal embryonic leucine zipper kinase"/>
    <property type="match status" value="1"/>
</dbReference>
<dbReference type="GeneID" id="19017669"/>
<dbReference type="eggNOG" id="KOG0583">
    <property type="taxonomic scope" value="Eukaryota"/>
</dbReference>
<dbReference type="PROSITE" id="PS00107">
    <property type="entry name" value="PROTEIN_KINASE_ATP"/>
    <property type="match status" value="1"/>
</dbReference>
<dbReference type="RefSeq" id="XP_007515081.1">
    <property type="nucleotide sequence ID" value="XM_007515019.1"/>
</dbReference>
<evidence type="ECO:0000313" key="12">
    <source>
        <dbReference type="EMBL" id="CCO15321.1"/>
    </source>
</evidence>
<evidence type="ECO:0000256" key="4">
    <source>
        <dbReference type="ARBA" id="ARBA00022741"/>
    </source>
</evidence>
<dbReference type="EC" id="2.7.11.1" evidence="1"/>
<evidence type="ECO:0000256" key="2">
    <source>
        <dbReference type="ARBA" id="ARBA00022527"/>
    </source>
</evidence>
<sequence length="530" mass="59582">MKQKIGQYSVSRTLGEGAYGKVKFATMKQAKDPYAIKILNRQMLQRVDEKEMLLQEIKTMAEVFHPYVVNLFEVLSGQEEVYLVLEFLSGGELYDLVKQRGKLEEDCARVYFQQICQGVRFCHSRGVFHRDLKPENIFLDHEKKTCKVGDFGLAAQKVNTDGSLRTICGTPNYAAPEVMAGSRRLKKLKAFEDEYTKAKAEGYDGKIADIWSCGCILYFMLTGDCPFYGANFVELQTQVQKVEPYYNAEVIARKAIKVLEIILVKDPKKRATWPQIFKKSWFRQNGFKPVKIKKLQTSSRSVVDVSLEKGVSDSVVERELNNQSDGSDFSDFSNEGDDVWDEDNDTDHTLSRENSQNPTAGSPKGGGGGKRGIFSSLQRQQSTMSNFDRGSSQEVIRKINAFELMNLTTFDCTHMFDDYSNVSNSTTRFISSSSVTEIEKAVVSTAKKAGCEVKATPGKPIRLRHNASAVQIVVEKYEIVPGIYMVNFNRLSGNRDAYYELYYDMKKNSSIKKLALSQSGKNLASAAGGE</sequence>
<feature type="binding site" evidence="9">
    <location>
        <position position="37"/>
    </location>
    <ligand>
        <name>ATP</name>
        <dbReference type="ChEBI" id="CHEBI:30616"/>
    </ligand>
</feature>
<dbReference type="EMBL" id="FO082277">
    <property type="protein sequence ID" value="CCO15321.1"/>
    <property type="molecule type" value="Genomic_DNA"/>
</dbReference>
<dbReference type="InterPro" id="IPR000719">
    <property type="entry name" value="Prot_kinase_dom"/>
</dbReference>
<accession>K8EBQ8</accession>
<dbReference type="InterPro" id="IPR008271">
    <property type="entry name" value="Ser/Thr_kinase_AS"/>
</dbReference>
<comment type="catalytic activity">
    <reaction evidence="8">
        <text>L-seryl-[protein] + ATP = O-phospho-L-seryl-[protein] + ADP + H(+)</text>
        <dbReference type="Rhea" id="RHEA:17989"/>
        <dbReference type="Rhea" id="RHEA-COMP:9863"/>
        <dbReference type="Rhea" id="RHEA-COMP:11604"/>
        <dbReference type="ChEBI" id="CHEBI:15378"/>
        <dbReference type="ChEBI" id="CHEBI:29999"/>
        <dbReference type="ChEBI" id="CHEBI:30616"/>
        <dbReference type="ChEBI" id="CHEBI:83421"/>
        <dbReference type="ChEBI" id="CHEBI:456216"/>
        <dbReference type="EC" id="2.7.11.1"/>
    </reaction>
</comment>
<dbReference type="GO" id="GO:0004674">
    <property type="term" value="F:protein serine/threonine kinase activity"/>
    <property type="evidence" value="ECO:0007669"/>
    <property type="project" value="UniProtKB-KW"/>
</dbReference>
<keyword evidence="13" id="KW-1185">Reference proteome</keyword>